<sequence>MMDTVAVNGEVRRLEELRLQDFLQSFFFGAGFFETFLVTGGMPMFLGRHLARLRSSLEAHEGCVRAPPEDVLTVGAVRQSLQRCLEADASLGPSFSGVGKLVAGDGRLLLSFRALPAPQEHTVLDEREEHCYRRGDPTLRHKSVSYLRQYAHFGRGVVFANEAGELCEAPNGNLFFLLDDAVVTPPLEAPCLPGIIRSVLLEEGRLGDMPVVERSVGREQLESVRGCVLTNSVSLALAVPRLLGRELPGSHVLAEHARAVVREYARREE</sequence>
<dbReference type="AlphaFoldDB" id="A0A250IX92"/>
<dbReference type="Proteomes" id="UP000217257">
    <property type="component" value="Chromosome"/>
</dbReference>
<reference evidence="10 11" key="1">
    <citation type="submission" date="2017-06" db="EMBL/GenBank/DDBJ databases">
        <title>Sequencing and comparative analysis of myxobacterial genomes.</title>
        <authorList>
            <person name="Rupp O."/>
            <person name="Goesmann A."/>
            <person name="Sogaard-Andersen L."/>
        </authorList>
    </citation>
    <scope>NUCLEOTIDE SEQUENCE [LARGE SCALE GENOMIC DNA]</scope>
    <source>
        <strain evidence="10 11">DSM 52655</strain>
    </source>
</reference>
<dbReference type="EC" id="2.6.1.42" evidence="5"/>
<dbReference type="Gene3D" id="3.30.470.10">
    <property type="match status" value="1"/>
</dbReference>
<dbReference type="PANTHER" id="PTHR42743">
    <property type="entry name" value="AMINO-ACID AMINOTRANSFERASE"/>
    <property type="match status" value="1"/>
</dbReference>
<dbReference type="EMBL" id="CP022098">
    <property type="protein sequence ID" value="ATB36355.1"/>
    <property type="molecule type" value="Genomic_DNA"/>
</dbReference>
<dbReference type="GO" id="GO:0046394">
    <property type="term" value="P:carboxylic acid biosynthetic process"/>
    <property type="evidence" value="ECO:0007669"/>
    <property type="project" value="UniProtKB-ARBA"/>
</dbReference>
<comment type="catalytic activity">
    <reaction evidence="7">
        <text>L-isoleucine + 2-oxoglutarate = (S)-3-methyl-2-oxopentanoate + L-glutamate</text>
        <dbReference type="Rhea" id="RHEA:24801"/>
        <dbReference type="ChEBI" id="CHEBI:16810"/>
        <dbReference type="ChEBI" id="CHEBI:29985"/>
        <dbReference type="ChEBI" id="CHEBI:35146"/>
        <dbReference type="ChEBI" id="CHEBI:58045"/>
        <dbReference type="EC" id="2.6.1.42"/>
    </reaction>
</comment>
<keyword evidence="9" id="KW-1133">Transmembrane helix</keyword>
<organism evidence="10 11">
    <name type="scientific">Cystobacter fuscus</name>
    <dbReference type="NCBI Taxonomy" id="43"/>
    <lineage>
        <taxon>Bacteria</taxon>
        <taxon>Pseudomonadati</taxon>
        <taxon>Myxococcota</taxon>
        <taxon>Myxococcia</taxon>
        <taxon>Myxococcales</taxon>
        <taxon>Cystobacterineae</taxon>
        <taxon>Archangiaceae</taxon>
        <taxon>Cystobacter</taxon>
    </lineage>
</organism>
<comment type="similarity">
    <text evidence="4">Belongs to the class-IV pyridoxal-phosphate-dependent aminotransferase family.</text>
</comment>
<dbReference type="GO" id="GO:0004084">
    <property type="term" value="F:branched-chain-amino-acid transaminase activity"/>
    <property type="evidence" value="ECO:0007669"/>
    <property type="project" value="UniProtKB-EC"/>
</dbReference>
<comment type="catalytic activity">
    <reaction evidence="6">
        <text>L-valine + 2-oxoglutarate = 3-methyl-2-oxobutanoate + L-glutamate</text>
        <dbReference type="Rhea" id="RHEA:24813"/>
        <dbReference type="ChEBI" id="CHEBI:11851"/>
        <dbReference type="ChEBI" id="CHEBI:16810"/>
        <dbReference type="ChEBI" id="CHEBI:29985"/>
        <dbReference type="ChEBI" id="CHEBI:57762"/>
        <dbReference type="EC" id="2.6.1.42"/>
    </reaction>
</comment>
<gene>
    <name evidence="10" type="ORF">CYFUS_001769</name>
</gene>
<evidence type="ECO:0000256" key="8">
    <source>
        <dbReference type="ARBA" id="ARBA00049229"/>
    </source>
</evidence>
<evidence type="ECO:0000256" key="1">
    <source>
        <dbReference type="ARBA" id="ARBA00004824"/>
    </source>
</evidence>
<dbReference type="InterPro" id="IPR050571">
    <property type="entry name" value="Class-IV_PLP-Dep_Aminotrnsfr"/>
</dbReference>
<dbReference type="Pfam" id="PF01063">
    <property type="entry name" value="Aminotran_4"/>
    <property type="match status" value="1"/>
</dbReference>
<name>A0A250IX92_9BACT</name>
<keyword evidence="9" id="KW-0812">Transmembrane</keyword>
<dbReference type="PANTHER" id="PTHR42743:SF11">
    <property type="entry name" value="AMINODEOXYCHORISMATE LYASE"/>
    <property type="match status" value="1"/>
</dbReference>
<feature type="transmembrane region" description="Helical" evidence="9">
    <location>
        <begin position="22"/>
        <end position="46"/>
    </location>
</feature>
<dbReference type="InterPro" id="IPR036038">
    <property type="entry name" value="Aminotransferase-like"/>
</dbReference>
<evidence type="ECO:0000256" key="3">
    <source>
        <dbReference type="ARBA" id="ARBA00005072"/>
    </source>
</evidence>
<dbReference type="InterPro" id="IPR043132">
    <property type="entry name" value="BCAT-like_C"/>
</dbReference>
<evidence type="ECO:0000256" key="6">
    <source>
        <dbReference type="ARBA" id="ARBA00048212"/>
    </source>
</evidence>
<dbReference type="RefSeq" id="WP_095984838.1">
    <property type="nucleotide sequence ID" value="NZ_CP022098.1"/>
</dbReference>
<evidence type="ECO:0000256" key="9">
    <source>
        <dbReference type="SAM" id="Phobius"/>
    </source>
</evidence>
<comment type="pathway">
    <text evidence="3">Amino-acid biosynthesis; L-leucine biosynthesis; L-leucine from 3-methyl-2-oxobutanoate: step 4/4.</text>
</comment>
<comment type="pathway">
    <text evidence="2">Amino-acid biosynthesis; L-valine biosynthesis; L-valine from pyruvate: step 4/4.</text>
</comment>
<comment type="catalytic activity">
    <reaction evidence="8">
        <text>L-leucine + 2-oxoglutarate = 4-methyl-2-oxopentanoate + L-glutamate</text>
        <dbReference type="Rhea" id="RHEA:18321"/>
        <dbReference type="ChEBI" id="CHEBI:16810"/>
        <dbReference type="ChEBI" id="CHEBI:17865"/>
        <dbReference type="ChEBI" id="CHEBI:29985"/>
        <dbReference type="ChEBI" id="CHEBI:57427"/>
        <dbReference type="EC" id="2.6.1.42"/>
    </reaction>
</comment>
<evidence type="ECO:0000256" key="2">
    <source>
        <dbReference type="ARBA" id="ARBA00004931"/>
    </source>
</evidence>
<accession>A0A250IX92</accession>
<dbReference type="InterPro" id="IPR001544">
    <property type="entry name" value="Aminotrans_IV"/>
</dbReference>
<protein>
    <recommendedName>
        <fullName evidence="5">branched-chain-amino-acid transaminase</fullName>
        <ecNumber evidence="5">2.6.1.42</ecNumber>
    </recommendedName>
</protein>
<dbReference type="Gene3D" id="3.20.10.10">
    <property type="entry name" value="D-amino Acid Aminotransferase, subunit A, domain 2"/>
    <property type="match status" value="1"/>
</dbReference>
<evidence type="ECO:0000256" key="7">
    <source>
        <dbReference type="ARBA" id="ARBA00048798"/>
    </source>
</evidence>
<evidence type="ECO:0000313" key="11">
    <source>
        <dbReference type="Proteomes" id="UP000217257"/>
    </source>
</evidence>
<dbReference type="SUPFAM" id="SSF56752">
    <property type="entry name" value="D-aminoacid aminotransferase-like PLP-dependent enzymes"/>
    <property type="match status" value="1"/>
</dbReference>
<dbReference type="InterPro" id="IPR043131">
    <property type="entry name" value="BCAT-like_N"/>
</dbReference>
<dbReference type="KEGG" id="cfus:CYFUS_001769"/>
<evidence type="ECO:0000256" key="4">
    <source>
        <dbReference type="ARBA" id="ARBA00009320"/>
    </source>
</evidence>
<comment type="pathway">
    <text evidence="1">Amino-acid biosynthesis; L-isoleucine biosynthesis; L-isoleucine from 2-oxobutanoate: step 4/4.</text>
</comment>
<proteinExistence type="inferred from homology"/>
<evidence type="ECO:0000313" key="10">
    <source>
        <dbReference type="EMBL" id="ATB36355.1"/>
    </source>
</evidence>
<keyword evidence="9" id="KW-0472">Membrane</keyword>
<evidence type="ECO:0000256" key="5">
    <source>
        <dbReference type="ARBA" id="ARBA00013053"/>
    </source>
</evidence>